<gene>
    <name evidence="2" type="ORF">A9C11_02850</name>
</gene>
<evidence type="ECO:0000313" key="3">
    <source>
        <dbReference type="Proteomes" id="UP000077748"/>
    </source>
</evidence>
<dbReference type="Proteomes" id="UP000077748">
    <property type="component" value="Chromosome"/>
</dbReference>
<dbReference type="InterPro" id="IPR025391">
    <property type="entry name" value="DUF4123"/>
</dbReference>
<evidence type="ECO:0000259" key="1">
    <source>
        <dbReference type="Pfam" id="PF13503"/>
    </source>
</evidence>
<dbReference type="Pfam" id="PF13503">
    <property type="entry name" value="DUF4123"/>
    <property type="match status" value="1"/>
</dbReference>
<protein>
    <recommendedName>
        <fullName evidence="1">DUF4123 domain-containing protein</fullName>
    </recommendedName>
</protein>
<organism evidence="2 3">
    <name type="scientific">Pseudomonas citronellolis</name>
    <dbReference type="NCBI Taxonomy" id="53408"/>
    <lineage>
        <taxon>Bacteria</taxon>
        <taxon>Pseudomonadati</taxon>
        <taxon>Pseudomonadota</taxon>
        <taxon>Gammaproteobacteria</taxon>
        <taxon>Pseudomonadales</taxon>
        <taxon>Pseudomonadaceae</taxon>
        <taxon>Pseudomonas</taxon>
    </lineage>
</organism>
<dbReference type="RefSeq" id="WP_064581770.1">
    <property type="nucleotide sequence ID" value="NZ_CP015878.1"/>
</dbReference>
<dbReference type="AlphaFoldDB" id="A0A1A9K602"/>
<accession>A0A1A9K602</accession>
<sequence>MTTSVLLERSDDLLQRLAALGETGTPCLLFLRTELSPYVEQSPLWMPAGQALLAAMEEAPEHWPGLLIHSPADERALLEHLRWLLVVHFDGGLRKGVLRYWNPRTASYFFSDDLDERPRWMGPIAKLRWHGGTWREKYAGQEGWKSLDNPRFEQWAAPREPLPASLGAEQESALLHQQQEHFVFQWLGSAAISFAEAWQYFGEGLLSGFDEAEPLLRYLDLRVAYYGQKAPAELSGNTADERLAYLEEHLRQGSMNKEEHI</sequence>
<reference evidence="2 3" key="1">
    <citation type="submission" date="2016-05" db="EMBL/GenBank/DDBJ databases">
        <title>Genome Sequence of Pseudomonas citronellolis Strain SJTE-3, an Estrogens and Persistent Organic Pollutants degradation strain.</title>
        <authorList>
            <person name="Liang R."/>
        </authorList>
    </citation>
    <scope>NUCLEOTIDE SEQUENCE [LARGE SCALE GENOMIC DNA]</scope>
    <source>
        <strain evidence="2 3">SJTE-3</strain>
    </source>
</reference>
<evidence type="ECO:0000313" key="2">
    <source>
        <dbReference type="EMBL" id="ANI12982.1"/>
    </source>
</evidence>
<dbReference type="EMBL" id="CP015878">
    <property type="protein sequence ID" value="ANI12982.1"/>
    <property type="molecule type" value="Genomic_DNA"/>
</dbReference>
<feature type="domain" description="DUF4123" evidence="1">
    <location>
        <begin position="10"/>
        <end position="109"/>
    </location>
</feature>
<name>A0A1A9K602_9PSED</name>
<proteinExistence type="predicted"/>